<protein>
    <recommendedName>
        <fullName evidence="1">Prenylated flavin chaperone LpdD-like domain-containing protein</fullName>
    </recommendedName>
</protein>
<keyword evidence="3" id="KW-1185">Reference proteome</keyword>
<reference evidence="2 3" key="1">
    <citation type="submission" date="2023-07" db="EMBL/GenBank/DDBJ databases">
        <title>Closed genoem sequence of Methanomicrococcus sp. Hf6.</title>
        <authorList>
            <person name="Poehlein A."/>
            <person name="Protasov E."/>
            <person name="Platt K."/>
            <person name="Reeh H."/>
            <person name="Daniel R."/>
            <person name="Brune A."/>
        </authorList>
    </citation>
    <scope>NUCLEOTIDE SEQUENCE [LARGE SCALE GENOMIC DNA]</scope>
    <source>
        <strain evidence="2 3">Hf6</strain>
    </source>
</reference>
<evidence type="ECO:0000259" key="1">
    <source>
        <dbReference type="Pfam" id="PF21758"/>
    </source>
</evidence>
<name>A0AA96UZN3_9EURY</name>
<feature type="domain" description="Prenylated flavin chaperone LpdD-like" evidence="1">
    <location>
        <begin position="8"/>
        <end position="112"/>
    </location>
</feature>
<dbReference type="KEGG" id="mehf:MmiHf6_09800"/>
<dbReference type="EMBL" id="CP131059">
    <property type="protein sequence ID" value="WNY23667.1"/>
    <property type="molecule type" value="Genomic_DNA"/>
</dbReference>
<dbReference type="RefSeq" id="WP_316556806.1">
    <property type="nucleotide sequence ID" value="NZ_CP131059.1"/>
</dbReference>
<proteinExistence type="predicted"/>
<dbReference type="AlphaFoldDB" id="A0AA96UZN3"/>
<dbReference type="Proteomes" id="UP001302978">
    <property type="component" value="Chromosome"/>
</dbReference>
<gene>
    <name evidence="2" type="ORF">MmiHf6_09800</name>
</gene>
<accession>A0AA96UZN3</accession>
<organism evidence="2 3">
    <name type="scientific">Methanimicrococcus hongohii</name>
    <dbReference type="NCBI Taxonomy" id="3028295"/>
    <lineage>
        <taxon>Archaea</taxon>
        <taxon>Methanobacteriati</taxon>
        <taxon>Methanobacteriota</taxon>
        <taxon>Stenosarchaea group</taxon>
        <taxon>Methanomicrobia</taxon>
        <taxon>Methanosarcinales</taxon>
        <taxon>Methanosarcinaceae</taxon>
        <taxon>Methanimicrococcus</taxon>
    </lineage>
</organism>
<evidence type="ECO:0000313" key="2">
    <source>
        <dbReference type="EMBL" id="WNY23667.1"/>
    </source>
</evidence>
<dbReference type="InterPro" id="IPR048844">
    <property type="entry name" value="LpdD_chaperone-like"/>
</dbReference>
<sequence length="114" mass="12271">MKTSKTIGRLTLVLEEREVGVDLSVTLTGGKAHIGAAALAYVDKETGRTTASVISAPGHKEEEIALYGAKAISKDTKKTVLFAVGIHLDEISLEEIEEIESVCREMIQNCLKNS</sequence>
<dbReference type="GeneID" id="85195521"/>
<dbReference type="Pfam" id="PF21758">
    <property type="entry name" value="PAC_bac"/>
    <property type="match status" value="1"/>
</dbReference>
<evidence type="ECO:0000313" key="3">
    <source>
        <dbReference type="Proteomes" id="UP001302978"/>
    </source>
</evidence>